<reference evidence="8" key="1">
    <citation type="submission" date="2016-10" db="EMBL/GenBank/DDBJ databases">
        <authorList>
            <person name="Varghese N."/>
            <person name="Submissions S."/>
        </authorList>
    </citation>
    <scope>NUCLEOTIDE SEQUENCE [LARGE SCALE GENOMIC DNA]</scope>
    <source>
        <strain evidence="8">CGMCC 1.1761</strain>
    </source>
</reference>
<dbReference type="AlphaFoldDB" id="A0A1G4RAC6"/>
<protein>
    <submittedName>
        <fullName evidence="7">Amino acid transporter</fullName>
    </submittedName>
</protein>
<dbReference type="PIRSF" id="PIRSF006060">
    <property type="entry name" value="AA_transporter"/>
    <property type="match status" value="1"/>
</dbReference>
<comment type="subcellular location">
    <subcellularLocation>
        <location evidence="1">Cell membrane</location>
        <topology evidence="1">Multi-pass membrane protein</topology>
    </subcellularLocation>
</comment>
<feature type="transmembrane region" description="Helical" evidence="6">
    <location>
        <begin position="235"/>
        <end position="254"/>
    </location>
</feature>
<feature type="transmembrane region" description="Helical" evidence="6">
    <location>
        <begin position="292"/>
        <end position="316"/>
    </location>
</feature>
<feature type="transmembrane region" description="Helical" evidence="6">
    <location>
        <begin position="131"/>
        <end position="148"/>
    </location>
</feature>
<proteinExistence type="predicted"/>
<feature type="transmembrane region" description="Helical" evidence="6">
    <location>
        <begin position="90"/>
        <end position="111"/>
    </location>
</feature>
<dbReference type="Gene3D" id="1.20.1740.10">
    <property type="entry name" value="Amino acid/polyamine transporter I"/>
    <property type="match status" value="1"/>
</dbReference>
<dbReference type="InterPro" id="IPR002293">
    <property type="entry name" value="AA/rel_permease1"/>
</dbReference>
<feature type="transmembrane region" description="Helical" evidence="6">
    <location>
        <begin position="426"/>
        <end position="444"/>
    </location>
</feature>
<sequence>MAKTGGEVLKGTLGPVEAVGLSLSVIAPTMGMALNVTLAVGAAGVAAPLGFAVGTFVVGLVGLSFVFFASRVTSAGSGYAYIGQTFGPRAGFIAGWCMVLLYIAGGSGSAALVGDFLSAALDDHGVHLGAWWLPVAVAALVGGTLLAWRDVRLATRVMLVLELSSIAVIIYLGIRILIAVEAQGGLSLAPFHPDPTIGWWGIGYAVVFAVLSFAGFEAAATLAEEAGQPGRTIPIALVGSVVVAGLFFVFASYIQVIGFGLDNMKALAASDAPLNTLALKYGNIHIATALDLAASVSAVSCVLGTLSAGARMLFVLGRGGLSDRLARVHPRYGTPVVAVGVVSLSMLVGLLAWAPFIGPASYYDNVGTIGVLALIVAYLGVTAAAAVHAVRAGSRLWLVLGALGTLAMLWPLYNSIYPVPAFPDNLWPYIVAFWITLGGALVLLKPAIGRRKVG</sequence>
<keyword evidence="3 6" id="KW-0812">Transmembrane</keyword>
<accession>A0A1G4RAC6</accession>
<feature type="transmembrane region" description="Helical" evidence="6">
    <location>
        <begin position="49"/>
        <end position="69"/>
    </location>
</feature>
<name>A0A1G4RAC6_9HYPH</name>
<dbReference type="PANTHER" id="PTHR42770">
    <property type="entry name" value="AMINO ACID TRANSPORTER-RELATED"/>
    <property type="match status" value="1"/>
</dbReference>
<dbReference type="GO" id="GO:0005886">
    <property type="term" value="C:plasma membrane"/>
    <property type="evidence" value="ECO:0007669"/>
    <property type="project" value="UniProtKB-SubCell"/>
</dbReference>
<evidence type="ECO:0000256" key="6">
    <source>
        <dbReference type="SAM" id="Phobius"/>
    </source>
</evidence>
<dbReference type="Pfam" id="PF13520">
    <property type="entry name" value="AA_permease_2"/>
    <property type="match status" value="1"/>
</dbReference>
<dbReference type="STRING" id="177413.SAMN05660859_1496"/>
<keyword evidence="8" id="KW-1185">Reference proteome</keyword>
<feature type="transmembrane region" description="Helical" evidence="6">
    <location>
        <begin position="160"/>
        <end position="178"/>
    </location>
</feature>
<dbReference type="EMBL" id="FMTP01000002">
    <property type="protein sequence ID" value="SCW53717.1"/>
    <property type="molecule type" value="Genomic_DNA"/>
</dbReference>
<dbReference type="PANTHER" id="PTHR42770:SF11">
    <property type="entry name" value="INNER MEMBRANE TRANSPORT PROTEIN YBAT"/>
    <property type="match status" value="1"/>
</dbReference>
<keyword evidence="4 6" id="KW-1133">Transmembrane helix</keyword>
<evidence type="ECO:0000256" key="4">
    <source>
        <dbReference type="ARBA" id="ARBA00022989"/>
    </source>
</evidence>
<feature type="transmembrane region" description="Helical" evidence="6">
    <location>
        <begin position="198"/>
        <end position="223"/>
    </location>
</feature>
<gene>
    <name evidence="7" type="ORF">SAMN05660859_1496</name>
</gene>
<dbReference type="RefSeq" id="WP_091437466.1">
    <property type="nucleotide sequence ID" value="NZ_FMTP01000002.1"/>
</dbReference>
<evidence type="ECO:0000313" key="7">
    <source>
        <dbReference type="EMBL" id="SCW53717.1"/>
    </source>
</evidence>
<dbReference type="Proteomes" id="UP000198889">
    <property type="component" value="Unassembled WGS sequence"/>
</dbReference>
<organism evidence="7 8">
    <name type="scientific">Ancylobacter rudongensis</name>
    <dbReference type="NCBI Taxonomy" id="177413"/>
    <lineage>
        <taxon>Bacteria</taxon>
        <taxon>Pseudomonadati</taxon>
        <taxon>Pseudomonadota</taxon>
        <taxon>Alphaproteobacteria</taxon>
        <taxon>Hyphomicrobiales</taxon>
        <taxon>Xanthobacteraceae</taxon>
        <taxon>Ancylobacter</taxon>
    </lineage>
</organism>
<feature type="transmembrane region" description="Helical" evidence="6">
    <location>
        <begin position="396"/>
        <end position="414"/>
    </location>
</feature>
<evidence type="ECO:0000313" key="8">
    <source>
        <dbReference type="Proteomes" id="UP000198889"/>
    </source>
</evidence>
<feature type="transmembrane region" description="Helical" evidence="6">
    <location>
        <begin position="336"/>
        <end position="357"/>
    </location>
</feature>
<evidence type="ECO:0000256" key="2">
    <source>
        <dbReference type="ARBA" id="ARBA00022475"/>
    </source>
</evidence>
<feature type="transmembrane region" description="Helical" evidence="6">
    <location>
        <begin position="369"/>
        <end position="389"/>
    </location>
</feature>
<keyword evidence="5 6" id="KW-0472">Membrane</keyword>
<evidence type="ECO:0000256" key="1">
    <source>
        <dbReference type="ARBA" id="ARBA00004651"/>
    </source>
</evidence>
<dbReference type="InterPro" id="IPR050367">
    <property type="entry name" value="APC_superfamily"/>
</dbReference>
<evidence type="ECO:0000256" key="5">
    <source>
        <dbReference type="ARBA" id="ARBA00023136"/>
    </source>
</evidence>
<keyword evidence="2" id="KW-1003">Cell membrane</keyword>
<evidence type="ECO:0000256" key="3">
    <source>
        <dbReference type="ARBA" id="ARBA00022692"/>
    </source>
</evidence>
<dbReference type="GO" id="GO:0022857">
    <property type="term" value="F:transmembrane transporter activity"/>
    <property type="evidence" value="ECO:0007669"/>
    <property type="project" value="InterPro"/>
</dbReference>
<feature type="transmembrane region" description="Helical" evidence="6">
    <location>
        <begin position="21"/>
        <end position="43"/>
    </location>
</feature>